<dbReference type="NCBIfam" id="TIGR01168">
    <property type="entry name" value="YSIRK_signal"/>
    <property type="match status" value="1"/>
</dbReference>
<feature type="region of interest" description="Disordered" evidence="5">
    <location>
        <begin position="55"/>
        <end position="106"/>
    </location>
</feature>
<dbReference type="InterPro" id="IPR041495">
    <property type="entry name" value="Mub_B2"/>
</dbReference>
<dbReference type="Gene3D" id="3.10.20.470">
    <property type="match status" value="1"/>
</dbReference>
<dbReference type="Pfam" id="PF17966">
    <property type="entry name" value="Muc_B2"/>
    <property type="match status" value="4"/>
</dbReference>
<dbReference type="Proteomes" id="UP000516705">
    <property type="component" value="Chromosome"/>
</dbReference>
<proteinExistence type="predicted"/>
<feature type="signal peptide" evidence="6">
    <location>
        <begin position="1"/>
        <end position="38"/>
    </location>
</feature>
<sequence>MRDMFNKRQRFSLRKYSFGVASVLLGVSIFSNAQGAQADETVAPTTAGMETTAEQDVVVEQSTPTTSVAPATTENAPSSVSTVALASEQPQSAAQDSQAASTTSQTAASSEVASQAASQASSESAAANVSSVATSAQALSSTAVAETPVSGQVSAQTSAAASVTTAAETASAESTTNAVNSVLKVATSELAVTSSELNAAEAGLNSENLINAMGLAVSNRSLRTADAVAVLTNAGAGSTNPDLTNLGYKLAFLPERQQFFVNIDYINHLKVGRDNRGVMRPYDYITNGNYMVVVNYANLGIIDYVDEAGNKIPGSSTYRINNSTETITANGKTYNKIYDAGVTELPPVPAGYRIKYASADKSKANAYVDVLKSERQYDYNNGIATIRSERAWDRNQSRVVDLVQFANGSQGLDASIDANGGGQYLAPGYRYHIIVEKDTKDVTKATSQTVTYTGADTKTPAANTQNDFSFNGKEDPTTNTTTWTETTHTYGTVKTPVVTGYYADKAVAGGKTVTPDAPNATDTVTYKAFGKFIAVDENGNPIPGVSTTAYTNDPNDATKMIAIDKTLPSIPGYTVKVIPASPSNPGEDTRVVYVAIVNDVTKATKQTVTFQGAGDKTPAADVKSDYTFAGKDNQATGKVTWNETSHTYGTVKVPVVNGYYADKAVAGGKTVTPDAPNATDTVTYKAFGKFIAVDENGNPIPGVSTTAYTNDPNDATKMIAIDKTLPSIPGYTVKVIPASPSNPGEDTRVVYVAIVNDVTKTTKQTVTFQGAGDKTPAADVKSDYTFAGKDNQATGKVTWNEISHTYGTVKVPVVNGYFADKAVAGGKTVTPDAPEATDTVTYKAFGKFVIVDENGNPIAGVSDTAYINDPNDPTKMIAVDKNLPTIPGYTAKVVPATPGDLSSDTKVVYVKNDQKASVTYRDETSGSTLETVALAGKSGEAVNYSTAERIKHYQDLGYVLVTDGYPAGASFDLDSTVDQTWTVSFKRVALDFNPDNAHEPGTPIYPNQPNGPKWPAKDAYLKDVTYTVHYASKDSNAKLPADSVQKAQWKRSLTLDSVTGDILTAGEWKADKTKFDLVITPLVSGYFADKGRVASQDVTMDSKVETVTYTKFGKIIAVDEKGNPIPGVEAVTYTNDPNDPTKAAMTLVPEVKGYKADKTGVTPSNPGEDTKVVYKVVNAEPAKPAVNKEVGTIVVIYRDEYGNQIKMPLVITNSVGAEVDVHGDRYIYRNGVKYELIRQEGKSTDKMTEGQTVVTYIYRKVEDGSTPSNGNGGQSGSSTSKAVKATSNGSKGSKGSGSGSAADGASDGKGSDKKKSGNKDGKKADGSDKAKEGDEQLPVTGESDNNLAAMGVVVMGLMSGLAAMNRRKNQD</sequence>
<reference evidence="8 9" key="1">
    <citation type="journal article" date="2020" name="Microbiol. Resour. Announc.">
        <title>Complete Genome Sequence of Streptococcus salivarius DB-B5, a Novel Probiotic Candidate Isolated from the Supragingival Plaque of a Healthy Female Subject.</title>
        <authorList>
            <person name="Fields F.R."/>
            <person name="Li X."/>
            <person name="Navarre W.W."/>
            <person name="Naito M."/>
        </authorList>
    </citation>
    <scope>NUCLEOTIDE SEQUENCE [LARGE SCALE GENOMIC DNA]</scope>
    <source>
        <strain evidence="8 9">DB-B5</strain>
    </source>
</reference>
<dbReference type="InterPro" id="IPR019931">
    <property type="entry name" value="LPXTG_anchor"/>
</dbReference>
<evidence type="ECO:0000256" key="6">
    <source>
        <dbReference type="SAM" id="SignalP"/>
    </source>
</evidence>
<dbReference type="Pfam" id="PF00746">
    <property type="entry name" value="Gram_pos_anchor"/>
    <property type="match status" value="1"/>
</dbReference>
<dbReference type="Gene3D" id="2.60.40.4300">
    <property type="match status" value="4"/>
</dbReference>
<keyword evidence="3 6" id="KW-0732">Signal</keyword>
<gene>
    <name evidence="8" type="ORF">HRE60_06635</name>
</gene>
<keyword evidence="2" id="KW-0964">Secreted</keyword>
<evidence type="ECO:0000256" key="5">
    <source>
        <dbReference type="SAM" id="MobiDB-lite"/>
    </source>
</evidence>
<evidence type="ECO:0000256" key="1">
    <source>
        <dbReference type="ARBA" id="ARBA00022512"/>
    </source>
</evidence>
<organism evidence="8 9">
    <name type="scientific">Streptococcus salivarius</name>
    <dbReference type="NCBI Taxonomy" id="1304"/>
    <lineage>
        <taxon>Bacteria</taxon>
        <taxon>Bacillati</taxon>
        <taxon>Bacillota</taxon>
        <taxon>Bacilli</taxon>
        <taxon>Lactobacillales</taxon>
        <taxon>Streptococcaceae</taxon>
        <taxon>Streptococcus</taxon>
    </lineage>
</organism>
<keyword evidence="4" id="KW-0572">Peptidoglycan-anchor</keyword>
<dbReference type="PROSITE" id="PS50847">
    <property type="entry name" value="GRAM_POS_ANCHORING"/>
    <property type="match status" value="1"/>
</dbReference>
<dbReference type="Gene3D" id="3.10.20.320">
    <property type="entry name" value="Putative peptidoglycan bound protein (lpxtg motif)"/>
    <property type="match status" value="1"/>
</dbReference>
<name>A0A7L6WKR1_STRSL</name>
<feature type="chain" id="PRO_5030856833" evidence="6">
    <location>
        <begin position="39"/>
        <end position="1371"/>
    </location>
</feature>
<feature type="region of interest" description="Disordered" evidence="5">
    <location>
        <begin position="1262"/>
        <end position="1347"/>
    </location>
</feature>
<evidence type="ECO:0000256" key="3">
    <source>
        <dbReference type="ARBA" id="ARBA00022729"/>
    </source>
</evidence>
<dbReference type="RefSeq" id="WP_181670527.1">
    <property type="nucleotide sequence ID" value="NZ_CP054153.1"/>
</dbReference>
<dbReference type="Pfam" id="PF04650">
    <property type="entry name" value="YSIRK_signal"/>
    <property type="match status" value="1"/>
</dbReference>
<evidence type="ECO:0000313" key="9">
    <source>
        <dbReference type="Proteomes" id="UP000516705"/>
    </source>
</evidence>
<evidence type="ECO:0000256" key="2">
    <source>
        <dbReference type="ARBA" id="ARBA00022525"/>
    </source>
</evidence>
<feature type="compositionally biased region" description="Low complexity" evidence="5">
    <location>
        <begin position="86"/>
        <end position="106"/>
    </location>
</feature>
<feature type="compositionally biased region" description="Low complexity" evidence="5">
    <location>
        <begin position="62"/>
        <end position="73"/>
    </location>
</feature>
<feature type="region of interest" description="Disordered" evidence="5">
    <location>
        <begin position="456"/>
        <end position="483"/>
    </location>
</feature>
<accession>A0A7L6WKR1</accession>
<dbReference type="InterPro" id="IPR041558">
    <property type="entry name" value="MucBP_2"/>
</dbReference>
<dbReference type="NCBIfam" id="TIGR01167">
    <property type="entry name" value="LPXTG_anchor"/>
    <property type="match status" value="1"/>
</dbReference>
<evidence type="ECO:0000313" key="8">
    <source>
        <dbReference type="EMBL" id="QMI51353.1"/>
    </source>
</evidence>
<feature type="compositionally biased region" description="Basic and acidic residues" evidence="5">
    <location>
        <begin position="1309"/>
        <end position="1334"/>
    </location>
</feature>
<protein>
    <submittedName>
        <fullName evidence="8">YSIRK-type signal peptide-containing protein</fullName>
    </submittedName>
</protein>
<feature type="compositionally biased region" description="Polar residues" evidence="5">
    <location>
        <begin position="456"/>
        <end position="469"/>
    </location>
</feature>
<dbReference type="Pfam" id="PF17965">
    <property type="entry name" value="MucBP_2"/>
    <property type="match status" value="1"/>
</dbReference>
<dbReference type="EMBL" id="CP054153">
    <property type="protein sequence ID" value="QMI51353.1"/>
    <property type="molecule type" value="Genomic_DNA"/>
</dbReference>
<evidence type="ECO:0000256" key="4">
    <source>
        <dbReference type="ARBA" id="ARBA00023088"/>
    </source>
</evidence>
<dbReference type="InterPro" id="IPR005877">
    <property type="entry name" value="YSIRK_signal_dom"/>
</dbReference>
<evidence type="ECO:0000259" key="7">
    <source>
        <dbReference type="PROSITE" id="PS50847"/>
    </source>
</evidence>
<feature type="domain" description="Gram-positive cocci surface proteins LPxTG" evidence="7">
    <location>
        <begin position="1337"/>
        <end position="1371"/>
    </location>
</feature>
<feature type="compositionally biased region" description="Polar residues" evidence="5">
    <location>
        <begin position="74"/>
        <end position="84"/>
    </location>
</feature>
<keyword evidence="1" id="KW-0134">Cell wall</keyword>